<dbReference type="RefSeq" id="WP_210597062.1">
    <property type="nucleotide sequence ID" value="NZ_JAGKSQ010000003.1"/>
</dbReference>
<dbReference type="InterPro" id="IPR027275">
    <property type="entry name" value="PRC-brl_dom"/>
</dbReference>
<gene>
    <name evidence="2" type="ORF">J7W16_09545</name>
</gene>
<reference evidence="2" key="1">
    <citation type="submission" date="2021-03" db="EMBL/GenBank/DDBJ databases">
        <title>Bacillus suaedae sp. nov., isolated from Suaeda aralocaspica.</title>
        <authorList>
            <person name="Lei R.F.R."/>
        </authorList>
    </citation>
    <scope>NUCLEOTIDE SEQUENCE</scope>
    <source>
        <strain evidence="2">YZJH907-2</strain>
    </source>
</reference>
<accession>A0A940WW09</accession>
<sequence>MRTFSTVEGLPVLSRASGEECGHMIDLIYLNGHVSGFMVDPKGLLTRHLFLPVENVLSFGDDGIMIKSSSELKPYVKDKQAFLLRHGKRRLQGTALLTKEGEKLGLLEDVYFHEELGRIVGYEVTEGLVADLIEGRRVVNSQANLTIAGGRAILTE</sequence>
<dbReference type="Proteomes" id="UP000678228">
    <property type="component" value="Unassembled WGS sequence"/>
</dbReference>
<proteinExistence type="predicted"/>
<feature type="domain" description="PRC-barrel" evidence="1">
    <location>
        <begin position="89"/>
        <end position="135"/>
    </location>
</feature>
<feature type="domain" description="PRC-barrel" evidence="1">
    <location>
        <begin position="4"/>
        <end position="72"/>
    </location>
</feature>
<dbReference type="EMBL" id="JAGKSQ010000003">
    <property type="protein sequence ID" value="MBP3951378.1"/>
    <property type="molecule type" value="Genomic_DNA"/>
</dbReference>
<protein>
    <submittedName>
        <fullName evidence="2">PRC-barrel domain-containing protein</fullName>
    </submittedName>
</protein>
<dbReference type="Pfam" id="PF05239">
    <property type="entry name" value="PRC"/>
    <property type="match status" value="2"/>
</dbReference>
<organism evidence="2 3">
    <name type="scientific">Halalkalibacter suaedae</name>
    <dbReference type="NCBI Taxonomy" id="2822140"/>
    <lineage>
        <taxon>Bacteria</taxon>
        <taxon>Bacillati</taxon>
        <taxon>Bacillota</taxon>
        <taxon>Bacilli</taxon>
        <taxon>Bacillales</taxon>
        <taxon>Bacillaceae</taxon>
        <taxon>Halalkalibacter</taxon>
    </lineage>
</organism>
<evidence type="ECO:0000313" key="3">
    <source>
        <dbReference type="Proteomes" id="UP000678228"/>
    </source>
</evidence>
<comment type="caution">
    <text evidence="2">The sequence shown here is derived from an EMBL/GenBank/DDBJ whole genome shotgun (WGS) entry which is preliminary data.</text>
</comment>
<evidence type="ECO:0000259" key="1">
    <source>
        <dbReference type="Pfam" id="PF05239"/>
    </source>
</evidence>
<dbReference type="SUPFAM" id="SSF50346">
    <property type="entry name" value="PRC-barrel domain"/>
    <property type="match status" value="2"/>
</dbReference>
<keyword evidence="3" id="KW-1185">Reference proteome</keyword>
<name>A0A940WW09_9BACI</name>
<dbReference type="AlphaFoldDB" id="A0A940WW09"/>
<evidence type="ECO:0000313" key="2">
    <source>
        <dbReference type="EMBL" id="MBP3951378.1"/>
    </source>
</evidence>
<dbReference type="InterPro" id="IPR011033">
    <property type="entry name" value="PRC_barrel-like_sf"/>
</dbReference>